<evidence type="ECO:0000313" key="2">
    <source>
        <dbReference type="EMBL" id="MCP8940362.1"/>
    </source>
</evidence>
<dbReference type="Pfam" id="PF10098">
    <property type="entry name" value="DUF2336"/>
    <property type="match status" value="1"/>
</dbReference>
<evidence type="ECO:0000256" key="1">
    <source>
        <dbReference type="SAM" id="MobiDB-lite"/>
    </source>
</evidence>
<evidence type="ECO:0000313" key="3">
    <source>
        <dbReference type="Proteomes" id="UP001205890"/>
    </source>
</evidence>
<accession>A0ABT1LFU2</accession>
<protein>
    <submittedName>
        <fullName evidence="2">DUF2336 domain-containing protein</fullName>
    </submittedName>
</protein>
<gene>
    <name evidence="2" type="ORF">NK718_17685</name>
</gene>
<feature type="region of interest" description="Disordered" evidence="1">
    <location>
        <begin position="366"/>
        <end position="389"/>
    </location>
</feature>
<feature type="region of interest" description="Disordered" evidence="1">
    <location>
        <begin position="449"/>
        <end position="485"/>
    </location>
</feature>
<keyword evidence="3" id="KW-1185">Reference proteome</keyword>
<name>A0ABT1LFU2_9HYPH</name>
<proteinExistence type="predicted"/>
<feature type="compositionally biased region" description="Low complexity" evidence="1">
    <location>
        <begin position="375"/>
        <end position="384"/>
    </location>
</feature>
<sequence>MLVRRFLAWVDTAPAEARASAIAALARAYIAGDMEPEERGEAEKALTLMLDDPEPAVRRAMAVTLASSPEAPRHVASGLAADADGSVAAPVLAESPLLGEAELIERVATGDAAAQEAIASRARIAAPLAAAIAEVAEPSALARLAGNPGASILDFSLTRMAERAGGDPCVRAALEARGDLPVAAKHLLALQDAAGLGRDEVERATIDLARQSPATELRDFARHLRRSGQLTASLLLRGLIVGETRLFAHALAELSGQDARRVAGLMAEPGAEGFAALYAAAGLPESLRPAILASLSARRELDPDGLLDDPGIVRAIVARAAAEAADEDLLGLLHRLDADAARAEARLAAQALRDQQASAAQALLPPTSANEDEPLPASETAAEAAADDLPEADAATMPALEPEPLVAAEEAPARTGDSLYAALVERILAGRSWVAPSATSAVALDGEVLPAQAGGSGGDTPTPIWGPPFAGAEDEDAERKETLAA</sequence>
<dbReference type="RefSeq" id="WP_254744997.1">
    <property type="nucleotide sequence ID" value="NZ_JANCLU010000020.1"/>
</dbReference>
<comment type="caution">
    <text evidence="2">The sequence shown here is derived from an EMBL/GenBank/DDBJ whole genome shotgun (WGS) entry which is preliminary data.</text>
</comment>
<dbReference type="Proteomes" id="UP001205890">
    <property type="component" value="Unassembled WGS sequence"/>
</dbReference>
<dbReference type="InterPro" id="IPR019285">
    <property type="entry name" value="DUF2336"/>
</dbReference>
<reference evidence="2 3" key="1">
    <citation type="submission" date="2022-07" db="EMBL/GenBank/DDBJ databases">
        <authorList>
            <person name="Li W.-J."/>
            <person name="Deng Q.-Q."/>
        </authorList>
    </citation>
    <scope>NUCLEOTIDE SEQUENCE [LARGE SCALE GENOMIC DNA]</scope>
    <source>
        <strain evidence="2 3">SYSU M60028</strain>
    </source>
</reference>
<dbReference type="EMBL" id="JANCLU010000020">
    <property type="protein sequence ID" value="MCP8940362.1"/>
    <property type="molecule type" value="Genomic_DNA"/>
</dbReference>
<organism evidence="2 3">
    <name type="scientific">Alsobacter ponti</name>
    <dbReference type="NCBI Taxonomy" id="2962936"/>
    <lineage>
        <taxon>Bacteria</taxon>
        <taxon>Pseudomonadati</taxon>
        <taxon>Pseudomonadota</taxon>
        <taxon>Alphaproteobacteria</taxon>
        <taxon>Hyphomicrobiales</taxon>
        <taxon>Alsobacteraceae</taxon>
        <taxon>Alsobacter</taxon>
    </lineage>
</organism>